<dbReference type="EMBL" id="JANBUO010001090">
    <property type="protein sequence ID" value="KAJ2799903.1"/>
    <property type="molecule type" value="Genomic_DNA"/>
</dbReference>
<comment type="caution">
    <text evidence="2">The sequence shown here is derived from an EMBL/GenBank/DDBJ whole genome shotgun (WGS) entry which is preliminary data.</text>
</comment>
<proteinExistence type="predicted"/>
<name>A0A9W8HRT2_9FUNG</name>
<feature type="compositionally biased region" description="Low complexity" evidence="1">
    <location>
        <begin position="10"/>
        <end position="20"/>
    </location>
</feature>
<evidence type="ECO:0000256" key="1">
    <source>
        <dbReference type="SAM" id="MobiDB-lite"/>
    </source>
</evidence>
<organism evidence="2 3">
    <name type="scientific">Coemansia guatemalensis</name>
    <dbReference type="NCBI Taxonomy" id="2761395"/>
    <lineage>
        <taxon>Eukaryota</taxon>
        <taxon>Fungi</taxon>
        <taxon>Fungi incertae sedis</taxon>
        <taxon>Zoopagomycota</taxon>
        <taxon>Kickxellomycotina</taxon>
        <taxon>Kickxellomycetes</taxon>
        <taxon>Kickxellales</taxon>
        <taxon>Kickxellaceae</taxon>
        <taxon>Coemansia</taxon>
    </lineage>
</organism>
<feature type="region of interest" description="Disordered" evidence="1">
    <location>
        <begin position="1"/>
        <end position="58"/>
    </location>
</feature>
<feature type="compositionally biased region" description="Polar residues" evidence="1">
    <location>
        <begin position="35"/>
        <end position="51"/>
    </location>
</feature>
<sequence length="113" mass="12035">MEQTTPPPSAGVAPAAPNSATPLTAGESEGMELNGSRSESVQSSDTSSNGPQPVEVSDSMCLWDILRQMEEPNADAEDASKPGVISGFIGLNHVDRVSRHRNLHQERAIRILN</sequence>
<dbReference type="AlphaFoldDB" id="A0A9W8HRT2"/>
<dbReference type="Proteomes" id="UP001140094">
    <property type="component" value="Unassembled WGS sequence"/>
</dbReference>
<evidence type="ECO:0000313" key="2">
    <source>
        <dbReference type="EMBL" id="KAJ2799903.1"/>
    </source>
</evidence>
<dbReference type="OrthoDB" id="289038at2759"/>
<keyword evidence="3" id="KW-1185">Reference proteome</keyword>
<evidence type="ECO:0000313" key="3">
    <source>
        <dbReference type="Proteomes" id="UP001140094"/>
    </source>
</evidence>
<gene>
    <name evidence="2" type="ORF">H4R20_004259</name>
</gene>
<reference evidence="2" key="1">
    <citation type="submission" date="2022-07" db="EMBL/GenBank/DDBJ databases">
        <title>Phylogenomic reconstructions and comparative analyses of Kickxellomycotina fungi.</title>
        <authorList>
            <person name="Reynolds N.K."/>
            <person name="Stajich J.E."/>
            <person name="Barry K."/>
            <person name="Grigoriev I.V."/>
            <person name="Crous P."/>
            <person name="Smith M.E."/>
        </authorList>
    </citation>
    <scope>NUCLEOTIDE SEQUENCE</scope>
    <source>
        <strain evidence="2">NRRL 1565</strain>
    </source>
</reference>
<protein>
    <submittedName>
        <fullName evidence="2">Uncharacterized protein</fullName>
    </submittedName>
</protein>
<accession>A0A9W8HRT2</accession>